<accession>A0ABY6PVL0</accession>
<dbReference type="Proteomes" id="UP001164963">
    <property type="component" value="Chromosome"/>
</dbReference>
<sequence>MGIAAMLGLSEQRHMEDPLIPLPGLQNYVDRLPLAEFEQSDWITLHTDLTAYLGDFTVLRHEATWVDAEDSTSPAGHRWFIEATGLDGNRYRVEPYDVAMEEFEHLPIEVGRLIANAEAVLHLTPSPGAQRPSL</sequence>
<proteinExistence type="predicted"/>
<reference evidence="1" key="1">
    <citation type="journal article" date="2022" name="Front. Microbiol.">
        <title>Mirubactin C rescues the lethal effect of cell wall biosynthesis mutations in Bacillus subtilis.</title>
        <authorList>
            <person name="Kepplinger B."/>
            <person name="Wen X."/>
            <person name="Tyler A.R."/>
            <person name="Kim B.Y."/>
            <person name="Brown J."/>
            <person name="Banks P."/>
            <person name="Dashti Y."/>
            <person name="Mackenzie E.S."/>
            <person name="Wills C."/>
            <person name="Kawai Y."/>
            <person name="Waldron K.J."/>
            <person name="Allenby N.E.E."/>
            <person name="Wu L.J."/>
            <person name="Hall M.J."/>
            <person name="Errington J."/>
        </authorList>
    </citation>
    <scope>NUCLEOTIDE SEQUENCE</scope>
    <source>
        <strain evidence="1">MDA8-470</strain>
    </source>
</reference>
<dbReference type="RefSeq" id="WP_265544273.1">
    <property type="nucleotide sequence ID" value="NZ_CP098740.1"/>
</dbReference>
<protein>
    <submittedName>
        <fullName evidence="1">Uncharacterized protein</fullName>
    </submittedName>
</protein>
<dbReference type="EMBL" id="CP098740">
    <property type="protein sequence ID" value="UZK56203.1"/>
    <property type="molecule type" value="Genomic_DNA"/>
</dbReference>
<evidence type="ECO:0000313" key="1">
    <source>
        <dbReference type="EMBL" id="UZK56203.1"/>
    </source>
</evidence>
<keyword evidence="2" id="KW-1185">Reference proteome</keyword>
<evidence type="ECO:0000313" key="2">
    <source>
        <dbReference type="Proteomes" id="UP001164963"/>
    </source>
</evidence>
<name>A0ABY6PVL0_9ACTN</name>
<organism evidence="1 2">
    <name type="scientific">Streptomyces drozdowiczii</name>
    <dbReference type="NCBI Taxonomy" id="202862"/>
    <lineage>
        <taxon>Bacteria</taxon>
        <taxon>Bacillati</taxon>
        <taxon>Actinomycetota</taxon>
        <taxon>Actinomycetes</taxon>
        <taxon>Kitasatosporales</taxon>
        <taxon>Streptomycetaceae</taxon>
        <taxon>Streptomyces</taxon>
    </lineage>
</organism>
<gene>
    <name evidence="1" type="ORF">NEH16_20780</name>
</gene>